<evidence type="ECO:0000256" key="8">
    <source>
        <dbReference type="PROSITE-ProRule" id="PRU00282"/>
    </source>
</evidence>
<protein>
    <recommendedName>
        <fullName evidence="11">ABC transporter domain-containing protein</fullName>
    </recommendedName>
</protein>
<feature type="transmembrane region" description="Helical" evidence="10">
    <location>
        <begin position="72"/>
        <end position="92"/>
    </location>
</feature>
<keyword evidence="13" id="KW-1185">Reference proteome</keyword>
<feature type="transmembrane region" description="Helical" evidence="10">
    <location>
        <begin position="542"/>
        <end position="562"/>
    </location>
</feature>
<evidence type="ECO:0000313" key="13">
    <source>
        <dbReference type="Proteomes" id="UP000279259"/>
    </source>
</evidence>
<dbReference type="InterPro" id="IPR043926">
    <property type="entry name" value="ABCG_dom"/>
</dbReference>
<dbReference type="Proteomes" id="UP000279259">
    <property type="component" value="Unassembled WGS sequence"/>
</dbReference>
<evidence type="ECO:0000256" key="2">
    <source>
        <dbReference type="ARBA" id="ARBA00022448"/>
    </source>
</evidence>
<dbReference type="InterPro" id="IPR018108">
    <property type="entry name" value="MCP_transmembrane"/>
</dbReference>
<feature type="transmembrane region" description="Helical" evidence="10">
    <location>
        <begin position="1038"/>
        <end position="1063"/>
    </location>
</feature>
<dbReference type="PROSITE" id="PS50893">
    <property type="entry name" value="ABC_TRANSPORTER_2"/>
    <property type="match status" value="1"/>
</dbReference>
<dbReference type="InterPro" id="IPR003593">
    <property type="entry name" value="AAA+_ATPase"/>
</dbReference>
<dbReference type="InterPro" id="IPR013525">
    <property type="entry name" value="ABC2_TM"/>
</dbReference>
<keyword evidence="7 8" id="KW-0472">Membrane</keyword>
<feature type="region of interest" description="Disordered" evidence="9">
    <location>
        <begin position="671"/>
        <end position="705"/>
    </location>
</feature>
<feature type="transmembrane region" description="Helical" evidence="10">
    <location>
        <begin position="47"/>
        <end position="65"/>
    </location>
</feature>
<feature type="transmembrane region" description="Helical" evidence="10">
    <location>
        <begin position="405"/>
        <end position="425"/>
    </location>
</feature>
<feature type="transmembrane region" description="Helical" evidence="10">
    <location>
        <begin position="7"/>
        <end position="27"/>
    </location>
</feature>
<evidence type="ECO:0000256" key="3">
    <source>
        <dbReference type="ARBA" id="ARBA00022692"/>
    </source>
</evidence>
<evidence type="ECO:0000256" key="5">
    <source>
        <dbReference type="ARBA" id="ARBA00022840"/>
    </source>
</evidence>
<dbReference type="SUPFAM" id="SSF52540">
    <property type="entry name" value="P-loop containing nucleoside triphosphate hydrolases"/>
    <property type="match status" value="1"/>
</dbReference>
<sequence length="1169" mass="127554">MESLVDITTTTFQAIVAVCVVFTAGYAYNSQRSAKVAESLASTAKQVLLPCLLFTAFASSPSLTAKRLLQQWPSVVLALLTHALSLGVGILFRKHGSTPDWIAESITINDALYLLSDDDNGRGLHHLRWRVLDTPKNVLERSTTYILVSLLVTQVARSVLVFFARSALAPKSLEPVEYADDETDALLPADEEATERTPLVASAQPEKPRLGAAVVRYVTPATVAAVLGLVIGLIKPLQRLIVGDVRDGEHLTGAWESVAFGLVLLGGAYAVMDMASQGAYIRAAEEKESPEETVPPALGTVLILTAWRYVLIPIVAISVVVGFRKIPSTTAYLQDPAFSFVLVLTAVSPPALPALLDPFRSAVHFNTFYVAVITSLVFASAIAVTGRGVSYENDFDLVRALKSAAGGGVAGAAAMIVQVLTLMPMRTIMNYQYRYGGGIKDAVRKLWRDGGFRRYYAGLGAALFQGPLSRFGDTAANAGIMALLESVSWPVLIKTVFGSIAAASFRMVLTPIDTLKTTQQTRGAKEGMKLLRQRIRENGVGCLWWGALATAAATFVGNYPWFGTYNYLQDVLPQPHTVIQKLFRQAFIGFVASIASDTVSNSLRVVKTYRQVHERDVGYFTAAKEIIAEEGVLALFGRGLPTRLMTNGLQGLLFSVLWRLFTDMAQRKAAKAKGAPDTEEKGSASASTSPSALSESGGPPLPLGHRRILDRVSGHVAQGEYVGILGASGSGKTTLLNVLSARLSKKGHLSGVVTYNGERRNQATWKRTVGYVEQEDAMLARLTVGETIGYAAKLRLPNDKFSKEEKRVRAEEVISMLRLEECRDSQVGSQTNRGVSGGERKRTSIGVELVSDVPLLFLDEPTSGLDAFAANLLVTNVSDVVRTRNIACLMTIHQPSWNIFCRLDRVILLARGGVYFDGLPRDTIPWFETLGYTVPEGTNPADYFISIAENFERTDEGARRVEQLVGRWRERSAAKAVNDNVNSEGTLVGSESQSRSAKGTGTRSKRHSQRFKHNWPTPWIFEFQVLLRRAFLDMIRDAPTMIGVGGQTLFILIIIGFAFFQLGDSQSDILATIGVLFFIPINASFAVLFPLITPFPLQRAVMIRERSAGLYRTSSFFLAKVVLEIPNAIVPRLPYYVLLYFMVGLRLSASAFFTYLGINFLQLVNGVGE</sequence>
<dbReference type="Pfam" id="PF00153">
    <property type="entry name" value="Mito_carr"/>
    <property type="match status" value="2"/>
</dbReference>
<feature type="transmembrane region" description="Helical" evidence="10">
    <location>
        <begin position="1135"/>
        <end position="1156"/>
    </location>
</feature>
<dbReference type="EMBL" id="RSCD01000007">
    <property type="protein sequence ID" value="RSH91646.1"/>
    <property type="molecule type" value="Genomic_DNA"/>
</dbReference>
<keyword evidence="4" id="KW-0547">Nucleotide-binding</keyword>
<dbReference type="GO" id="GO:0140359">
    <property type="term" value="F:ABC-type transporter activity"/>
    <property type="evidence" value="ECO:0007669"/>
    <property type="project" value="InterPro"/>
</dbReference>
<feature type="region of interest" description="Disordered" evidence="9">
    <location>
        <begin position="983"/>
        <end position="1008"/>
    </location>
</feature>
<comment type="caution">
    <text evidence="12">The sequence shown here is derived from an EMBL/GenBank/DDBJ whole genome shotgun (WGS) entry which is preliminary data.</text>
</comment>
<name>A0A427YKQ1_9TREE</name>
<dbReference type="Pfam" id="PF00005">
    <property type="entry name" value="ABC_tran"/>
    <property type="match status" value="1"/>
</dbReference>
<reference evidence="12 13" key="1">
    <citation type="submission" date="2018-11" db="EMBL/GenBank/DDBJ databases">
        <title>Genome sequence of Saitozyma podzolica DSM 27192.</title>
        <authorList>
            <person name="Aliyu H."/>
            <person name="Gorte O."/>
            <person name="Ochsenreither K."/>
        </authorList>
    </citation>
    <scope>NUCLEOTIDE SEQUENCE [LARGE SCALE GENOMIC DNA]</scope>
    <source>
        <strain evidence="12 13">DSM 27192</strain>
    </source>
</reference>
<dbReference type="InterPro" id="IPR023395">
    <property type="entry name" value="MCP_dom_sf"/>
</dbReference>
<evidence type="ECO:0000256" key="4">
    <source>
        <dbReference type="ARBA" id="ARBA00022741"/>
    </source>
</evidence>
<feature type="transmembrane region" description="Helical" evidence="10">
    <location>
        <begin position="214"/>
        <end position="234"/>
    </location>
</feature>
<dbReference type="InterPro" id="IPR027417">
    <property type="entry name" value="P-loop_NTPase"/>
</dbReference>
<dbReference type="Pfam" id="PF01061">
    <property type="entry name" value="ABC2_membrane"/>
    <property type="match status" value="1"/>
</dbReference>
<dbReference type="Gene3D" id="3.40.50.300">
    <property type="entry name" value="P-loop containing nucleotide triphosphate hydrolases"/>
    <property type="match status" value="1"/>
</dbReference>
<organism evidence="12 13">
    <name type="scientific">Saitozyma podzolica</name>
    <dbReference type="NCBI Taxonomy" id="1890683"/>
    <lineage>
        <taxon>Eukaryota</taxon>
        <taxon>Fungi</taxon>
        <taxon>Dikarya</taxon>
        <taxon>Basidiomycota</taxon>
        <taxon>Agaricomycotina</taxon>
        <taxon>Tremellomycetes</taxon>
        <taxon>Tremellales</taxon>
        <taxon>Trimorphomycetaceae</taxon>
        <taxon>Saitozyma</taxon>
    </lineage>
</organism>
<evidence type="ECO:0000256" key="9">
    <source>
        <dbReference type="SAM" id="MobiDB-lite"/>
    </source>
</evidence>
<feature type="transmembrane region" description="Helical" evidence="10">
    <location>
        <begin position="254"/>
        <end position="272"/>
    </location>
</feature>
<feature type="domain" description="ABC transporter" evidence="11">
    <location>
        <begin position="688"/>
        <end position="936"/>
    </location>
</feature>
<evidence type="ECO:0000256" key="7">
    <source>
        <dbReference type="ARBA" id="ARBA00023136"/>
    </source>
</evidence>
<feature type="compositionally biased region" description="Polar residues" evidence="9">
    <location>
        <begin position="983"/>
        <end position="1002"/>
    </location>
</feature>
<dbReference type="PROSITE" id="PS50920">
    <property type="entry name" value="SOLCAR"/>
    <property type="match status" value="1"/>
</dbReference>
<dbReference type="GO" id="GO:0016887">
    <property type="term" value="F:ATP hydrolysis activity"/>
    <property type="evidence" value="ECO:0007669"/>
    <property type="project" value="InterPro"/>
</dbReference>
<evidence type="ECO:0000256" key="1">
    <source>
        <dbReference type="ARBA" id="ARBA00004141"/>
    </source>
</evidence>
<evidence type="ECO:0000259" key="11">
    <source>
        <dbReference type="PROSITE" id="PS50893"/>
    </source>
</evidence>
<keyword evidence="3 8" id="KW-0812">Transmembrane</keyword>
<feature type="transmembrane region" description="Helical" evidence="10">
    <location>
        <begin position="337"/>
        <end position="356"/>
    </location>
</feature>
<keyword evidence="5" id="KW-0067">ATP-binding</keyword>
<comment type="subcellular location">
    <subcellularLocation>
        <location evidence="1">Membrane</location>
        <topology evidence="1">Multi-pass membrane protein</topology>
    </subcellularLocation>
</comment>
<proteinExistence type="predicted"/>
<dbReference type="OrthoDB" id="409948at2759"/>
<dbReference type="Pfam" id="PF19055">
    <property type="entry name" value="ABC2_membrane_7"/>
    <property type="match status" value="1"/>
</dbReference>
<dbReference type="PANTHER" id="PTHR47567:SF1">
    <property type="entry name" value="NAD-DEPENDENT EPIMERASE_DEHYDRATASE DOMAIN-CONTAINING PROTEIN"/>
    <property type="match status" value="1"/>
</dbReference>
<dbReference type="GO" id="GO:0005524">
    <property type="term" value="F:ATP binding"/>
    <property type="evidence" value="ECO:0007669"/>
    <property type="project" value="UniProtKB-KW"/>
</dbReference>
<feature type="compositionally biased region" description="Low complexity" evidence="9">
    <location>
        <begin position="683"/>
        <end position="698"/>
    </location>
</feature>
<evidence type="ECO:0000256" key="10">
    <source>
        <dbReference type="SAM" id="Phobius"/>
    </source>
</evidence>
<accession>A0A427YKQ1</accession>
<keyword evidence="2" id="KW-0813">Transport</keyword>
<dbReference type="InterPro" id="IPR003439">
    <property type="entry name" value="ABC_transporter-like_ATP-bd"/>
</dbReference>
<feature type="transmembrane region" description="Helical" evidence="10">
    <location>
        <begin position="368"/>
        <end position="385"/>
    </location>
</feature>
<dbReference type="SMART" id="SM00382">
    <property type="entry name" value="AAA"/>
    <property type="match status" value="1"/>
</dbReference>
<keyword evidence="6 10" id="KW-1133">Transmembrane helix</keyword>
<dbReference type="SUPFAM" id="SSF103506">
    <property type="entry name" value="Mitochondrial carrier"/>
    <property type="match status" value="1"/>
</dbReference>
<dbReference type="AlphaFoldDB" id="A0A427YKQ1"/>
<dbReference type="STRING" id="1890683.A0A427YKQ1"/>
<gene>
    <name evidence="12" type="ORF">EHS25_009015</name>
</gene>
<dbReference type="Pfam" id="PF03547">
    <property type="entry name" value="Mem_trans"/>
    <property type="match status" value="1"/>
</dbReference>
<evidence type="ECO:0000256" key="6">
    <source>
        <dbReference type="ARBA" id="ARBA00022989"/>
    </source>
</evidence>
<feature type="repeat" description="Solcar" evidence="8">
    <location>
        <begin position="489"/>
        <end position="571"/>
    </location>
</feature>
<feature type="transmembrane region" description="Helical" evidence="10">
    <location>
        <begin position="145"/>
        <end position="164"/>
    </location>
</feature>
<dbReference type="InterPro" id="IPR004776">
    <property type="entry name" value="Mem_transp_PIN-like"/>
</dbReference>
<dbReference type="PANTHER" id="PTHR47567">
    <property type="entry name" value="MITOCHONDRIAL SUBSTRATE/SOLUTE CARRIER"/>
    <property type="match status" value="1"/>
</dbReference>
<feature type="transmembrane region" description="Helical" evidence="10">
    <location>
        <begin position="293"/>
        <end position="317"/>
    </location>
</feature>
<dbReference type="Gene3D" id="1.50.40.10">
    <property type="entry name" value="Mitochondrial carrier domain"/>
    <property type="match status" value="1"/>
</dbReference>
<evidence type="ECO:0000313" key="12">
    <source>
        <dbReference type="EMBL" id="RSH91646.1"/>
    </source>
</evidence>
<feature type="transmembrane region" description="Helical" evidence="10">
    <location>
        <begin position="1069"/>
        <end position="1097"/>
    </location>
</feature>
<dbReference type="GO" id="GO:0016020">
    <property type="term" value="C:membrane"/>
    <property type="evidence" value="ECO:0007669"/>
    <property type="project" value="UniProtKB-SubCell"/>
</dbReference>